<reference evidence="2 3" key="1">
    <citation type="submission" date="2024-10" db="EMBL/GenBank/DDBJ databases">
        <title>Updated reference genomes for cyclostephanoid diatoms.</title>
        <authorList>
            <person name="Roberts W.R."/>
            <person name="Alverson A.J."/>
        </authorList>
    </citation>
    <scope>NUCLEOTIDE SEQUENCE [LARGE SCALE GENOMIC DNA]</scope>
    <source>
        <strain evidence="2 3">AJA276-08</strain>
    </source>
</reference>
<evidence type="ECO:0000313" key="3">
    <source>
        <dbReference type="Proteomes" id="UP001530315"/>
    </source>
</evidence>
<comment type="caution">
    <text evidence="2">The sequence shown here is derived from an EMBL/GenBank/DDBJ whole genome shotgun (WGS) entry which is preliminary data.</text>
</comment>
<keyword evidence="3" id="KW-1185">Reference proteome</keyword>
<dbReference type="EMBL" id="JALLAZ020001504">
    <property type="protein sequence ID" value="KAL3773868.1"/>
    <property type="molecule type" value="Genomic_DNA"/>
</dbReference>
<feature type="region of interest" description="Disordered" evidence="1">
    <location>
        <begin position="130"/>
        <end position="200"/>
    </location>
</feature>
<sequence>MIRHPHDFERNAIRISALRNPQKQRKPNANVSLRLRSYWDLDGLYQSEYDVRLDMLPEEGVADTLAGEVFRAATKLDLVPNASDYHDRRDADVRPCLERCAIRNRLAAEMHARTRMMGNDATWTMKTRTTTTETTTTTKTTKTRGRRTNEVNGRETTAGTTARCDRRAVIAAVGQDSTNADPATRTKQRKKRMNKKNRAATRCETRCNEEDVVIVVAELSKLDLFA</sequence>
<feature type="compositionally biased region" description="Basic residues" evidence="1">
    <location>
        <begin position="186"/>
        <end position="199"/>
    </location>
</feature>
<gene>
    <name evidence="2" type="ORF">ACHAW5_008728</name>
</gene>
<evidence type="ECO:0000256" key="1">
    <source>
        <dbReference type="SAM" id="MobiDB-lite"/>
    </source>
</evidence>
<organism evidence="2 3">
    <name type="scientific">Stephanodiscus triporus</name>
    <dbReference type="NCBI Taxonomy" id="2934178"/>
    <lineage>
        <taxon>Eukaryota</taxon>
        <taxon>Sar</taxon>
        <taxon>Stramenopiles</taxon>
        <taxon>Ochrophyta</taxon>
        <taxon>Bacillariophyta</taxon>
        <taxon>Coscinodiscophyceae</taxon>
        <taxon>Thalassiosirophycidae</taxon>
        <taxon>Stephanodiscales</taxon>
        <taxon>Stephanodiscaceae</taxon>
        <taxon>Stephanodiscus</taxon>
    </lineage>
</organism>
<dbReference type="AlphaFoldDB" id="A0ABD3NCX2"/>
<feature type="compositionally biased region" description="Low complexity" evidence="1">
    <location>
        <begin position="130"/>
        <end position="140"/>
    </location>
</feature>
<proteinExistence type="predicted"/>
<evidence type="ECO:0000313" key="2">
    <source>
        <dbReference type="EMBL" id="KAL3773868.1"/>
    </source>
</evidence>
<accession>A0ABD3NCX2</accession>
<protein>
    <submittedName>
        <fullName evidence="2">Uncharacterized protein</fullName>
    </submittedName>
</protein>
<dbReference type="Proteomes" id="UP001530315">
    <property type="component" value="Unassembled WGS sequence"/>
</dbReference>
<name>A0ABD3NCX2_9STRA</name>